<evidence type="ECO:0000313" key="2">
    <source>
        <dbReference type="Proteomes" id="UP000007322"/>
    </source>
</evidence>
<dbReference type="Gene3D" id="2.120.10.30">
    <property type="entry name" value="TolB, C-terminal domain"/>
    <property type="match status" value="1"/>
</dbReference>
<dbReference type="KEGG" id="mtm:MYCTH_2301856"/>
<dbReference type="InterPro" id="IPR011042">
    <property type="entry name" value="6-blade_b-propeller_TolB-like"/>
</dbReference>
<dbReference type="PANTHER" id="PTHR11799:SF12">
    <property type="entry name" value="PARAOXONASE-RELATED"/>
    <property type="match status" value="1"/>
</dbReference>
<sequence length="425" mass="46296">MRLLSLSLLGALLAYVLYTVGPNLYRAVTVMGVLRKYPDGAVINKGEVIAIPDTTQCEDLHYHAPSGTIFTACEDNAETRFKWLPPLANFDSPELASKSRGSIHVIDPKTMNSRRLEFENFDGPFITHGIDVIADEERPEGEAVYIFAINHVPETQPSGEKGPYARSQLELFHHFIGSSSVKHLRSIWHPLITTPNDIFAQSPYSLYVTNDHLYRHHGLMRTLEDFYPGAKWTGIIHIQLESLTAAAPTAGVAAEVALSGIHNTNGVGHGRSDREILISSCTSGVLHFGRVPAGGSGNITIVDSVEIDHVADNPSYFSDPYATPGDDRSGFLETGLSRAVDIAKTMRDPAAKEPVMVTYLRQASPGRWEKRVLLDDDGTTLRSGSAAVLVPIKPSEAGSAEGPRQAWLFATGFLSNNVIAVKVDL</sequence>
<dbReference type="Proteomes" id="UP000007322">
    <property type="component" value="Chromosome 2"/>
</dbReference>
<dbReference type="AlphaFoldDB" id="G2QAD5"/>
<name>G2QAD5_THET4</name>
<organism evidence="1 2">
    <name type="scientific">Thermothelomyces thermophilus (strain ATCC 42464 / BCRC 31852 / DSM 1799)</name>
    <name type="common">Sporotrichum thermophile</name>
    <dbReference type="NCBI Taxonomy" id="573729"/>
    <lineage>
        <taxon>Eukaryota</taxon>
        <taxon>Fungi</taxon>
        <taxon>Dikarya</taxon>
        <taxon>Ascomycota</taxon>
        <taxon>Pezizomycotina</taxon>
        <taxon>Sordariomycetes</taxon>
        <taxon>Sordariomycetidae</taxon>
        <taxon>Sordariales</taxon>
        <taxon>Chaetomiaceae</taxon>
        <taxon>Thermothelomyces</taxon>
    </lineage>
</organism>
<evidence type="ECO:0008006" key="3">
    <source>
        <dbReference type="Google" id="ProtNLM"/>
    </source>
</evidence>
<gene>
    <name evidence="1" type="ORF">MYCTH_2301856</name>
</gene>
<dbReference type="VEuPathDB" id="FungiDB:MYCTH_2301856"/>
<reference evidence="1 2" key="1">
    <citation type="journal article" date="2011" name="Nat. Biotechnol.">
        <title>Comparative genomic analysis of the thermophilic biomass-degrading fungi Myceliophthora thermophila and Thielavia terrestris.</title>
        <authorList>
            <person name="Berka R.M."/>
            <person name="Grigoriev I.V."/>
            <person name="Otillar R."/>
            <person name="Salamov A."/>
            <person name="Grimwood J."/>
            <person name="Reid I."/>
            <person name="Ishmael N."/>
            <person name="John T."/>
            <person name="Darmond C."/>
            <person name="Moisan M.-C."/>
            <person name="Henrissat B."/>
            <person name="Coutinho P.M."/>
            <person name="Lombard V."/>
            <person name="Natvig D.O."/>
            <person name="Lindquist E."/>
            <person name="Schmutz J."/>
            <person name="Lucas S."/>
            <person name="Harris P."/>
            <person name="Powlowski J."/>
            <person name="Bellemare A."/>
            <person name="Taylor D."/>
            <person name="Butler G."/>
            <person name="de Vries R.P."/>
            <person name="Allijn I.E."/>
            <person name="van den Brink J."/>
            <person name="Ushinsky S."/>
            <person name="Storms R."/>
            <person name="Powell A.J."/>
            <person name="Paulsen I.T."/>
            <person name="Elbourne L.D.H."/>
            <person name="Baker S.E."/>
            <person name="Magnuson J."/>
            <person name="LaBoissiere S."/>
            <person name="Clutterbuck A.J."/>
            <person name="Martinez D."/>
            <person name="Wogulis M."/>
            <person name="de Leon A.L."/>
            <person name="Rey M.W."/>
            <person name="Tsang A."/>
        </authorList>
    </citation>
    <scope>NUCLEOTIDE SEQUENCE [LARGE SCALE GENOMIC DNA]</scope>
    <source>
        <strain evidence="2">ATCC 42464 / BCRC 31852 / DSM 1799</strain>
    </source>
</reference>
<dbReference type="eggNOG" id="ENOG502QUCT">
    <property type="taxonomic scope" value="Eukaryota"/>
</dbReference>
<accession>G2QAD5</accession>
<dbReference type="OrthoDB" id="5307922at2759"/>
<dbReference type="GeneID" id="11510735"/>
<evidence type="ECO:0000313" key="1">
    <source>
        <dbReference type="EMBL" id="AEO56685.1"/>
    </source>
</evidence>
<dbReference type="HOGENOM" id="CLU_033924_0_0_1"/>
<dbReference type="OMA" id="NDHHYRE"/>
<dbReference type="InParanoid" id="G2QAD5"/>
<dbReference type="EMBL" id="CP003003">
    <property type="protein sequence ID" value="AEO56685.1"/>
    <property type="molecule type" value="Genomic_DNA"/>
</dbReference>
<dbReference type="PANTHER" id="PTHR11799">
    <property type="entry name" value="PARAOXONASE"/>
    <property type="match status" value="1"/>
</dbReference>
<dbReference type="RefSeq" id="XP_003661930.1">
    <property type="nucleotide sequence ID" value="XM_003661882.1"/>
</dbReference>
<keyword evidence="2" id="KW-1185">Reference proteome</keyword>
<proteinExistence type="predicted"/>
<protein>
    <recommendedName>
        <fullName evidence="3">Serum paraoxonase/arylesterase family protein</fullName>
    </recommendedName>
</protein>
<dbReference type="InterPro" id="IPR051288">
    <property type="entry name" value="Serum_paraoxonase/arylesterase"/>
</dbReference>